<evidence type="ECO:0000259" key="1">
    <source>
        <dbReference type="Pfam" id="PF07561"/>
    </source>
</evidence>
<reference evidence="2 3" key="1">
    <citation type="journal article" date="2019" name="Int. J. Syst. Evol. Microbiol.">
        <title>The Global Catalogue of Microorganisms (GCM) 10K type strain sequencing project: providing services to taxonomists for standard genome sequencing and annotation.</title>
        <authorList>
            <consortium name="The Broad Institute Genomics Platform"/>
            <consortium name="The Broad Institute Genome Sequencing Center for Infectious Disease"/>
            <person name="Wu L."/>
            <person name="Ma J."/>
        </authorList>
    </citation>
    <scope>NUCLEOTIDE SEQUENCE [LARGE SCALE GENOMIC DNA]</scope>
    <source>
        <strain evidence="2 3">JCM 1407</strain>
    </source>
</reference>
<dbReference type="RefSeq" id="WP_343758536.1">
    <property type="nucleotide sequence ID" value="NZ_BAAACG010000003.1"/>
</dbReference>
<proteinExistence type="predicted"/>
<comment type="caution">
    <text evidence="2">The sequence shown here is derived from an EMBL/GenBank/DDBJ whole genome shotgun (WGS) entry which is preliminary data.</text>
</comment>
<dbReference type="Pfam" id="PF07561">
    <property type="entry name" value="DUF1540"/>
    <property type="match status" value="2"/>
</dbReference>
<organism evidence="2 3">
    <name type="scientific">Clostridium oceanicum</name>
    <dbReference type="NCBI Taxonomy" id="1543"/>
    <lineage>
        <taxon>Bacteria</taxon>
        <taxon>Bacillati</taxon>
        <taxon>Bacillota</taxon>
        <taxon>Clostridia</taxon>
        <taxon>Eubacteriales</taxon>
        <taxon>Clostridiaceae</taxon>
        <taxon>Clostridium</taxon>
    </lineage>
</organism>
<dbReference type="Proteomes" id="UP001501510">
    <property type="component" value="Unassembled WGS sequence"/>
</dbReference>
<keyword evidence="3" id="KW-1185">Reference proteome</keyword>
<dbReference type="EMBL" id="BAAACG010000003">
    <property type="protein sequence ID" value="GAA0733785.1"/>
    <property type="molecule type" value="Genomic_DNA"/>
</dbReference>
<accession>A0ABN1JAU6</accession>
<evidence type="ECO:0000313" key="3">
    <source>
        <dbReference type="Proteomes" id="UP001501510"/>
    </source>
</evidence>
<sequence>MEGKLTCSAENCVHNINGFCNANSIEVEGEKSNSTSETQCKTFASKGVINSMSKVANTNLVGGFKQVFTNESVEMSPHINCEAYNCVYNTDRICTAKNIQIDGESADTSGETQCETFKKE</sequence>
<gene>
    <name evidence="2" type="ORF">GCM10008906_05100</name>
</gene>
<protein>
    <submittedName>
        <fullName evidence="2">DUF1540 domain-containing protein</fullName>
    </submittedName>
</protein>
<dbReference type="InterPro" id="IPR011437">
    <property type="entry name" value="DUF1540"/>
</dbReference>
<feature type="domain" description="DUF1540" evidence="1">
    <location>
        <begin position="79"/>
        <end position="117"/>
    </location>
</feature>
<name>A0ABN1JAU6_9CLOT</name>
<feature type="domain" description="DUF1540" evidence="1">
    <location>
        <begin position="6"/>
        <end position="43"/>
    </location>
</feature>
<evidence type="ECO:0000313" key="2">
    <source>
        <dbReference type="EMBL" id="GAA0733785.1"/>
    </source>
</evidence>